<evidence type="ECO:0000256" key="1">
    <source>
        <dbReference type="ARBA" id="ARBA00010139"/>
    </source>
</evidence>
<dbReference type="InterPro" id="IPR051209">
    <property type="entry name" value="FAD-bind_Monooxygenase_sf"/>
</dbReference>
<keyword evidence="2" id="KW-0285">Flavoprotein</keyword>
<comment type="similarity">
    <text evidence="1">Belongs to the FAD-binding monooxygenase family.</text>
</comment>
<evidence type="ECO:0000256" key="4">
    <source>
        <dbReference type="ARBA" id="ARBA00023002"/>
    </source>
</evidence>
<dbReference type="PANTHER" id="PTHR42877:SF12">
    <property type="entry name" value="MONOOXYGENASE"/>
    <property type="match status" value="1"/>
</dbReference>
<dbReference type="Gene3D" id="3.50.50.60">
    <property type="entry name" value="FAD/NAD(P)-binding domain"/>
    <property type="match status" value="4"/>
</dbReference>
<protein>
    <recommendedName>
        <fullName evidence="7">Sterigmatocystin biosynthesis monooxygenase stcW</fullName>
    </recommendedName>
</protein>
<dbReference type="EMBL" id="CABFJX010000312">
    <property type="protein sequence ID" value="VTT70952.1"/>
    <property type="molecule type" value="Genomic_DNA"/>
</dbReference>
<dbReference type="PANTHER" id="PTHR42877">
    <property type="entry name" value="L-ORNITHINE N(5)-MONOOXYGENASE-RELATED"/>
    <property type="match status" value="1"/>
</dbReference>
<gene>
    <name evidence="5" type="ORF">C2S_8227</name>
</gene>
<dbReference type="GO" id="GO:0050661">
    <property type="term" value="F:NADP binding"/>
    <property type="evidence" value="ECO:0007669"/>
    <property type="project" value="InterPro"/>
</dbReference>
<comment type="caution">
    <text evidence="5">The sequence shown here is derived from an EMBL/GenBank/DDBJ whole genome shotgun (WGS) entry which is preliminary data.</text>
</comment>
<name>A0A9Q9UBG8_FUSFU</name>
<dbReference type="SUPFAM" id="SSF51905">
    <property type="entry name" value="FAD/NAD(P)-binding domain"/>
    <property type="match status" value="3"/>
</dbReference>
<evidence type="ECO:0000313" key="5">
    <source>
        <dbReference type="EMBL" id="VTT70952.1"/>
    </source>
</evidence>
<evidence type="ECO:0008006" key="7">
    <source>
        <dbReference type="Google" id="ProtNLM"/>
    </source>
</evidence>
<sequence length="1212" mass="136845">MTVSNGNSYATTFDNRVGGTPITRDNDGPYQVSEHILCAPRKLRVGCIGAGASGIMMCYKKEKEFGDDIDLVVYERYPKPGGVWYANKYPGCRCDVPSPAYQYPFHPKADWSKYYSPAAEIQSYYESFAREKGYVDNYIKLSHRVDKATWDEPNGQWILTVTETTDGQERTFEDRVDFLIANIGILNTWKWPDIPNREAFRGHMTHSADYDTNLDLQDKTVIVIGSGASAIQIVPAIRSTAKKVISFYRTPQWIGPGLPMEGYTDSDGRNFVYTDEQKKQFAEDPKAYLEHRKEMETKINTSFRNNIADHPNQKMAREFVAKRMAKILKNDERLTQRLIPTFPMGCRRLGPAEGFLESFHEDNVELAEGEIESFTENGLRVADGTEYQADVIICATGFNVSFKPHFPVIGRDDVSLGEAWKDDPAAYLALAASGFPNFMLGSLGPNCPAGHGSFITVLEAAQNYICKVIRKIQTENILTLDVKPEVVDEYNEHVHEWLKRTVWAAGCRSWYNQGRPNGKITAQYPGSLVHWRLMLENPRYEHYNIQYRSRNRFEFMGNGFTLPEFGRGSVAFIRMINVGQRKAISQNRIHLIALCVNNNESNGTQPPKLPTTQGYGQHPLHDRSQRPLKVIVVGAGPSGIAALIELKKLRHVEILCFEKNADVGGTWLETRYPGAACDVASHAYQYSFDYKTDWSRHFSPAEEIGEYFISVAEKHDLYNRITFNSRVIGAEWDDDTGLWRVQVARDISPESDAIVEGHLAHVFINAGGILNDWKWPDIQGLHNFKGKLIHTAAWDPKIDLKGASVGIIGSGASSIQVVPTIQPLCDKIDVYVRSPTYILPTVGFGIESSNFNAPYTAADIERFNNDPEYYKAFRKQIEQQMNENFAASIKNSEAQEKGRQVCRYSHNWEVLVNRDAVGRKDDEFSNCLTRAEREAHSKVIHSLVYEHIVTDGVCNSWELGCRRLTPSLPYLKAIQEPNVNVIRTGIRRITEKGIETEDGELHEVDTLICATGFNTSFSSRFNIVGRNGVSLRTMWKARGPEAYLGMAIAGLPNYFTLLGPNCPIANGSLIPCIESSAKYIVQAITKIQTDQIRSLDVKQPVQDAFNDYVQEVHNDLVWTGSCQSWYKDRKSGRVVAVWPGSSIHFMEMIANPRWEDFDIKYINVSKMISLVTMTNRGQSNPFSFMGNGISQREAKGEDLTYYLDDMVPEVKA</sequence>
<evidence type="ECO:0000256" key="2">
    <source>
        <dbReference type="ARBA" id="ARBA00022630"/>
    </source>
</evidence>
<reference evidence="5" key="1">
    <citation type="submission" date="2019-05" db="EMBL/GenBank/DDBJ databases">
        <authorList>
            <person name="Piombo E."/>
        </authorList>
    </citation>
    <scope>NUCLEOTIDE SEQUENCE</scope>
    <source>
        <strain evidence="5">C2S</strain>
    </source>
</reference>
<keyword evidence="3" id="KW-0274">FAD</keyword>
<accession>A0A9Q9UBG8</accession>
<proteinExistence type="inferred from homology"/>
<dbReference type="InterPro" id="IPR036188">
    <property type="entry name" value="FAD/NAD-bd_sf"/>
</dbReference>
<evidence type="ECO:0000256" key="3">
    <source>
        <dbReference type="ARBA" id="ARBA00022827"/>
    </source>
</evidence>
<evidence type="ECO:0000313" key="6">
    <source>
        <dbReference type="Proteomes" id="UP000760494"/>
    </source>
</evidence>
<dbReference type="AlphaFoldDB" id="A0A9Q9UBG8"/>
<dbReference type="InterPro" id="IPR020946">
    <property type="entry name" value="Flavin_mOase-like"/>
</dbReference>
<organism evidence="5 6">
    <name type="scientific">Fusarium fujikuroi</name>
    <name type="common">Bakanae and foot rot disease fungus</name>
    <name type="synonym">Gibberella fujikuroi</name>
    <dbReference type="NCBI Taxonomy" id="5127"/>
    <lineage>
        <taxon>Eukaryota</taxon>
        <taxon>Fungi</taxon>
        <taxon>Dikarya</taxon>
        <taxon>Ascomycota</taxon>
        <taxon>Pezizomycotina</taxon>
        <taxon>Sordariomycetes</taxon>
        <taxon>Hypocreomycetidae</taxon>
        <taxon>Hypocreales</taxon>
        <taxon>Nectriaceae</taxon>
        <taxon>Fusarium</taxon>
        <taxon>Fusarium fujikuroi species complex</taxon>
    </lineage>
</organism>
<keyword evidence="4" id="KW-0560">Oxidoreductase</keyword>
<dbReference type="Pfam" id="PF00743">
    <property type="entry name" value="FMO-like"/>
    <property type="match status" value="2"/>
</dbReference>
<dbReference type="Proteomes" id="UP000760494">
    <property type="component" value="Unassembled WGS sequence"/>
</dbReference>
<dbReference type="GO" id="GO:0004499">
    <property type="term" value="F:N,N-dimethylaniline monooxygenase activity"/>
    <property type="evidence" value="ECO:0007669"/>
    <property type="project" value="InterPro"/>
</dbReference>
<dbReference type="GO" id="GO:0050660">
    <property type="term" value="F:flavin adenine dinucleotide binding"/>
    <property type="evidence" value="ECO:0007669"/>
    <property type="project" value="InterPro"/>
</dbReference>